<accession>A0ACC3DEE7</accession>
<reference evidence="1" key="1">
    <citation type="submission" date="2024-09" db="EMBL/GenBank/DDBJ databases">
        <title>Black Yeasts Isolated from many extreme environments.</title>
        <authorList>
            <person name="Coleine C."/>
            <person name="Stajich J.E."/>
            <person name="Selbmann L."/>
        </authorList>
    </citation>
    <scope>NUCLEOTIDE SEQUENCE</scope>
    <source>
        <strain evidence="1">CCFEE 5737</strain>
    </source>
</reference>
<organism evidence="1 2">
    <name type="scientific">Coniosporium uncinatum</name>
    <dbReference type="NCBI Taxonomy" id="93489"/>
    <lineage>
        <taxon>Eukaryota</taxon>
        <taxon>Fungi</taxon>
        <taxon>Dikarya</taxon>
        <taxon>Ascomycota</taxon>
        <taxon>Pezizomycotina</taxon>
        <taxon>Dothideomycetes</taxon>
        <taxon>Dothideomycetes incertae sedis</taxon>
        <taxon>Coniosporium</taxon>
    </lineage>
</organism>
<evidence type="ECO:0000313" key="2">
    <source>
        <dbReference type="Proteomes" id="UP001186974"/>
    </source>
</evidence>
<name>A0ACC3DEE7_9PEZI</name>
<sequence length="305" mass="34257">MCQTNHALDQLLRHVAAFEPEFVRLGGRSKDVDVIKKRTLFEVRQLSSKPRVAGGLRIPALKAQKALGEKMCDLLLPMGTGKIIDLDDLERLGLLSSEQYKSFNDGDTQWVSHNNKAGETTPLFTWLGDVVSINKRTDRPEDFGFEYEEADLEIEQLKELEAEAVAQDDDDLEALKGPSASLANTYTVRQITSLSDDRIEALLKKQDVWRIPYKPRGSVFNYLQRKAKEKLASAFRQEAAKYSELAVQRRIGGWEEDHLLLKTQKIIGMTTTGLSKYRPLISSLKPKVVLTEEAAETLEAPVIAA</sequence>
<dbReference type="EMBL" id="JAWDJW010005895">
    <property type="protein sequence ID" value="KAK3066320.1"/>
    <property type="molecule type" value="Genomic_DNA"/>
</dbReference>
<evidence type="ECO:0000313" key="1">
    <source>
        <dbReference type="EMBL" id="KAK3066320.1"/>
    </source>
</evidence>
<dbReference type="Proteomes" id="UP001186974">
    <property type="component" value="Unassembled WGS sequence"/>
</dbReference>
<comment type="caution">
    <text evidence="1">The sequence shown here is derived from an EMBL/GenBank/DDBJ whole genome shotgun (WGS) entry which is preliminary data.</text>
</comment>
<protein>
    <submittedName>
        <fullName evidence="1">Uncharacterized protein</fullName>
    </submittedName>
</protein>
<proteinExistence type="predicted"/>
<keyword evidence="2" id="KW-1185">Reference proteome</keyword>
<feature type="non-terminal residue" evidence="1">
    <location>
        <position position="305"/>
    </location>
</feature>
<gene>
    <name evidence="1" type="ORF">LTS18_001818</name>
</gene>